<accession>A0A5Q4BYG0</accession>
<evidence type="ECO:0000313" key="2">
    <source>
        <dbReference type="Proteomes" id="UP000326340"/>
    </source>
</evidence>
<reference evidence="1 2" key="1">
    <citation type="journal article" date="2019" name="Sci. Rep.">
        <title>Colletotrichum shisoi sp. nov., an anthracnose pathogen of Perilla frutescens in Japan: molecular phylogenetic, morphological and genomic evidence.</title>
        <authorList>
            <person name="Gan P."/>
            <person name="Tsushima A."/>
            <person name="Hiroyama R."/>
            <person name="Narusaka M."/>
            <person name="Takano Y."/>
            <person name="Narusaka Y."/>
            <person name="Kawaradani M."/>
            <person name="Damm U."/>
            <person name="Shirasu K."/>
        </authorList>
    </citation>
    <scope>NUCLEOTIDE SEQUENCE [LARGE SCALE GENOMIC DNA]</scope>
    <source>
        <strain evidence="1 2">PG-2018a</strain>
    </source>
</reference>
<proteinExistence type="predicted"/>
<dbReference type="AlphaFoldDB" id="A0A5Q4BYG0"/>
<evidence type="ECO:0000313" key="1">
    <source>
        <dbReference type="EMBL" id="TQN72135.1"/>
    </source>
</evidence>
<keyword evidence="2" id="KW-1185">Reference proteome</keyword>
<protein>
    <submittedName>
        <fullName evidence="1">Uncharacterized protein</fullName>
    </submittedName>
</protein>
<gene>
    <name evidence="1" type="ORF">CSHISOI_03370</name>
</gene>
<sequence length="98" mass="10527">MGTSHRFDHRGLTYSWSVSSLSVSMSTLYFKEAGDNLLAWWEKRPDGIMDSGLSGGVGADFRGGCAAPEHRYGYGHLDGSGINRILGQLQEGLFDGGG</sequence>
<dbReference type="EMBL" id="PUHP01000199">
    <property type="protein sequence ID" value="TQN72135.1"/>
    <property type="molecule type" value="Genomic_DNA"/>
</dbReference>
<dbReference type="OrthoDB" id="4725912at2759"/>
<name>A0A5Q4BYG0_9PEZI</name>
<comment type="caution">
    <text evidence="1">The sequence shown here is derived from an EMBL/GenBank/DDBJ whole genome shotgun (WGS) entry which is preliminary data.</text>
</comment>
<dbReference type="Proteomes" id="UP000326340">
    <property type="component" value="Unassembled WGS sequence"/>
</dbReference>
<organism evidence="1 2">
    <name type="scientific">Colletotrichum shisoi</name>
    <dbReference type="NCBI Taxonomy" id="2078593"/>
    <lineage>
        <taxon>Eukaryota</taxon>
        <taxon>Fungi</taxon>
        <taxon>Dikarya</taxon>
        <taxon>Ascomycota</taxon>
        <taxon>Pezizomycotina</taxon>
        <taxon>Sordariomycetes</taxon>
        <taxon>Hypocreomycetidae</taxon>
        <taxon>Glomerellales</taxon>
        <taxon>Glomerellaceae</taxon>
        <taxon>Colletotrichum</taxon>
        <taxon>Colletotrichum destructivum species complex</taxon>
    </lineage>
</organism>